<protein>
    <recommendedName>
        <fullName evidence="3">Secreted protein</fullName>
    </recommendedName>
</protein>
<dbReference type="Proteomes" id="UP001151002">
    <property type="component" value="Unassembled WGS sequence"/>
</dbReference>
<dbReference type="EMBL" id="JAPNTZ010000016">
    <property type="protein sequence ID" value="MCY1143779.1"/>
    <property type="molecule type" value="Genomic_DNA"/>
</dbReference>
<gene>
    <name evidence="1" type="ORF">OWR29_37755</name>
</gene>
<keyword evidence="2" id="KW-1185">Reference proteome</keyword>
<proteinExistence type="predicted"/>
<accession>A0ABT4BB78</accession>
<organism evidence="1 2">
    <name type="scientific">Paractinoplanes pyxinae</name>
    <dbReference type="NCBI Taxonomy" id="2997416"/>
    <lineage>
        <taxon>Bacteria</taxon>
        <taxon>Bacillati</taxon>
        <taxon>Actinomycetota</taxon>
        <taxon>Actinomycetes</taxon>
        <taxon>Micromonosporales</taxon>
        <taxon>Micromonosporaceae</taxon>
        <taxon>Paractinoplanes</taxon>
    </lineage>
</organism>
<comment type="caution">
    <text evidence="1">The sequence shown here is derived from an EMBL/GenBank/DDBJ whole genome shotgun (WGS) entry which is preliminary data.</text>
</comment>
<name>A0ABT4BB78_9ACTN</name>
<evidence type="ECO:0000313" key="2">
    <source>
        <dbReference type="Proteomes" id="UP001151002"/>
    </source>
</evidence>
<evidence type="ECO:0000313" key="1">
    <source>
        <dbReference type="EMBL" id="MCY1143779.1"/>
    </source>
</evidence>
<dbReference type="RefSeq" id="WP_267568303.1">
    <property type="nucleotide sequence ID" value="NZ_JAPNTZ010000016.1"/>
</dbReference>
<evidence type="ECO:0008006" key="3">
    <source>
        <dbReference type="Google" id="ProtNLM"/>
    </source>
</evidence>
<reference evidence="1" key="1">
    <citation type="submission" date="2022-11" db="EMBL/GenBank/DDBJ databases">
        <authorList>
            <person name="Somphong A."/>
            <person name="Phongsopitanun W."/>
        </authorList>
    </citation>
    <scope>NUCLEOTIDE SEQUENCE</scope>
    <source>
        <strain evidence="1">Pm04-4</strain>
    </source>
</reference>
<sequence length="94" mass="10109">MSDVALIELGGLMRLCKALLHVVGRHEVAGSVVGVRQGAGSASRQMHAAARPYCCYAFIDRRIVQIRSITTAEPVGHVIPYRKSNPPGHHHATG</sequence>